<dbReference type="Gene3D" id="3.40.190.10">
    <property type="entry name" value="Periplasmic binding protein-like II"/>
    <property type="match status" value="2"/>
</dbReference>
<dbReference type="OrthoDB" id="115856at2"/>
<evidence type="ECO:0000259" key="6">
    <source>
        <dbReference type="SMART" id="SM00062"/>
    </source>
</evidence>
<evidence type="ECO:0000313" key="8">
    <source>
        <dbReference type="EMBL" id="SHE63966.1"/>
    </source>
</evidence>
<feature type="chain" id="PRO_5039078154" evidence="5">
    <location>
        <begin position="29"/>
        <end position="297"/>
    </location>
</feature>
<dbReference type="InterPro" id="IPR001638">
    <property type="entry name" value="Solute-binding_3/MltF_N"/>
</dbReference>
<reference evidence="8 9" key="1">
    <citation type="submission" date="2016-11" db="EMBL/GenBank/DDBJ databases">
        <authorList>
            <person name="Jaros S."/>
            <person name="Januszkiewicz K."/>
            <person name="Wedrychowicz H."/>
        </authorList>
    </citation>
    <scope>NUCLEOTIDE SEQUENCE [LARGE SCALE GENOMIC DNA]</scope>
    <source>
        <strain evidence="8 9">DSM 15692</strain>
    </source>
</reference>
<dbReference type="AlphaFoldDB" id="A0A1M4V4P8"/>
<evidence type="ECO:0000313" key="9">
    <source>
        <dbReference type="Proteomes" id="UP000184128"/>
    </source>
</evidence>
<evidence type="ECO:0000256" key="4">
    <source>
        <dbReference type="SAM" id="MobiDB-lite"/>
    </source>
</evidence>
<evidence type="ECO:0000259" key="7">
    <source>
        <dbReference type="SMART" id="SM00079"/>
    </source>
</evidence>
<comment type="similarity">
    <text evidence="1">Belongs to the bacterial solute-binding protein 3 family.</text>
</comment>
<dbReference type="PANTHER" id="PTHR30085">
    <property type="entry name" value="AMINO ACID ABC TRANSPORTER PERMEASE"/>
    <property type="match status" value="1"/>
</dbReference>
<evidence type="ECO:0000256" key="3">
    <source>
        <dbReference type="ARBA" id="ARBA00022729"/>
    </source>
</evidence>
<dbReference type="InterPro" id="IPR001320">
    <property type="entry name" value="Iontro_rcpt_C"/>
</dbReference>
<protein>
    <submittedName>
        <fullName evidence="8">Putative glutamine transport system substrate-binding protein</fullName>
    </submittedName>
</protein>
<dbReference type="SMART" id="SM00079">
    <property type="entry name" value="PBPe"/>
    <property type="match status" value="1"/>
</dbReference>
<gene>
    <name evidence="8" type="ORF">SAMN02745249_00830</name>
</gene>
<sequence length="297" mass="32265">MKSIKRIALGIGLLFFTFIMTGCGEAAADVDIAERIDEQETPILNWGVKADTNLFGYYNIESGEVEGFDIDIAKALTEEMTNGTGEAKFVEVTSKTRIPLLKNGKIDGIIATMTISEERKKEVDFSDVYFNGGQSLLVPEDSEINDIEDLTEDHTILAIKGSSSTQNMRELAPQVNVLDLENYGEGFVALQSGQGDALTTDSAILLGMIDTNPDYRLAGSNFTDEPYGIAINKGQENFLDRLEKALETIQGNGVYDEIYDKWFGEILPADSPNTASTSTTGAANNAPENEGESGDNQ</sequence>
<feature type="domain" description="Ionotropic glutamate receptor C-terminal" evidence="7">
    <location>
        <begin position="47"/>
        <end position="265"/>
    </location>
</feature>
<dbReference type="Pfam" id="PF00497">
    <property type="entry name" value="SBP_bac_3"/>
    <property type="match status" value="1"/>
</dbReference>
<feature type="signal peptide" evidence="5">
    <location>
        <begin position="1"/>
        <end position="28"/>
    </location>
</feature>
<keyword evidence="3 5" id="KW-0732">Signal</keyword>
<dbReference type="PANTHER" id="PTHR30085:SF6">
    <property type="entry name" value="ABC TRANSPORTER GLUTAMINE-BINDING PROTEIN GLNH"/>
    <property type="match status" value="1"/>
</dbReference>
<organism evidence="8 9">
    <name type="scientific">Atopostipes suicloacalis DSM 15692</name>
    <dbReference type="NCBI Taxonomy" id="1121025"/>
    <lineage>
        <taxon>Bacteria</taxon>
        <taxon>Bacillati</taxon>
        <taxon>Bacillota</taxon>
        <taxon>Bacilli</taxon>
        <taxon>Lactobacillales</taxon>
        <taxon>Carnobacteriaceae</taxon>
        <taxon>Atopostipes</taxon>
    </lineage>
</organism>
<proteinExistence type="inferred from homology"/>
<dbReference type="InterPro" id="IPR051455">
    <property type="entry name" value="Bact_solute-bind_prot3"/>
</dbReference>
<accession>A0A1M4V4P8</accession>
<dbReference type="STRING" id="1121025.SAMN02745249_00830"/>
<feature type="compositionally biased region" description="Low complexity" evidence="4">
    <location>
        <begin position="271"/>
        <end position="287"/>
    </location>
</feature>
<keyword evidence="2" id="KW-0813">Transport</keyword>
<dbReference type="GO" id="GO:0015276">
    <property type="term" value="F:ligand-gated monoatomic ion channel activity"/>
    <property type="evidence" value="ECO:0007669"/>
    <property type="project" value="InterPro"/>
</dbReference>
<evidence type="ECO:0000256" key="5">
    <source>
        <dbReference type="SAM" id="SignalP"/>
    </source>
</evidence>
<dbReference type="SUPFAM" id="SSF53850">
    <property type="entry name" value="Periplasmic binding protein-like II"/>
    <property type="match status" value="1"/>
</dbReference>
<feature type="region of interest" description="Disordered" evidence="4">
    <location>
        <begin position="270"/>
        <end position="297"/>
    </location>
</feature>
<dbReference type="GO" id="GO:0030288">
    <property type="term" value="C:outer membrane-bounded periplasmic space"/>
    <property type="evidence" value="ECO:0007669"/>
    <property type="project" value="TreeGrafter"/>
</dbReference>
<evidence type="ECO:0000256" key="2">
    <source>
        <dbReference type="ARBA" id="ARBA00022448"/>
    </source>
</evidence>
<dbReference type="GO" id="GO:0006865">
    <property type="term" value="P:amino acid transport"/>
    <property type="evidence" value="ECO:0007669"/>
    <property type="project" value="TreeGrafter"/>
</dbReference>
<dbReference type="EMBL" id="FQUF01000010">
    <property type="protein sequence ID" value="SHE63966.1"/>
    <property type="molecule type" value="Genomic_DNA"/>
</dbReference>
<evidence type="ECO:0000256" key="1">
    <source>
        <dbReference type="ARBA" id="ARBA00010333"/>
    </source>
</evidence>
<name>A0A1M4V4P8_9LACT</name>
<dbReference type="PROSITE" id="PS51257">
    <property type="entry name" value="PROKAR_LIPOPROTEIN"/>
    <property type="match status" value="1"/>
</dbReference>
<keyword evidence="9" id="KW-1185">Reference proteome</keyword>
<dbReference type="Proteomes" id="UP000184128">
    <property type="component" value="Unassembled WGS sequence"/>
</dbReference>
<feature type="domain" description="Solute-binding protein family 3/N-terminal" evidence="6">
    <location>
        <begin position="43"/>
        <end position="266"/>
    </location>
</feature>
<dbReference type="GO" id="GO:0016020">
    <property type="term" value="C:membrane"/>
    <property type="evidence" value="ECO:0007669"/>
    <property type="project" value="InterPro"/>
</dbReference>
<dbReference type="RefSeq" id="WP_073296814.1">
    <property type="nucleotide sequence ID" value="NZ_FQUF01000010.1"/>
</dbReference>
<dbReference type="GO" id="GO:0005576">
    <property type="term" value="C:extracellular region"/>
    <property type="evidence" value="ECO:0007669"/>
    <property type="project" value="TreeGrafter"/>
</dbReference>
<dbReference type="SMART" id="SM00062">
    <property type="entry name" value="PBPb"/>
    <property type="match status" value="1"/>
</dbReference>